<dbReference type="Proteomes" id="UP000075950">
    <property type="component" value="Chromosome"/>
</dbReference>
<feature type="transmembrane region" description="Helical" evidence="2">
    <location>
        <begin position="72"/>
        <end position="91"/>
    </location>
</feature>
<feature type="transmembrane region" description="Helical" evidence="2">
    <location>
        <begin position="141"/>
        <end position="161"/>
    </location>
</feature>
<feature type="compositionally biased region" description="Acidic residues" evidence="1">
    <location>
        <begin position="1"/>
        <end position="10"/>
    </location>
</feature>
<dbReference type="AlphaFoldDB" id="A0A142NPA8"/>
<name>A0A142NPA8_BRELN</name>
<feature type="transmembrane region" description="Helical" evidence="2">
    <location>
        <begin position="98"/>
        <end position="121"/>
    </location>
</feature>
<accession>A0A142NPA8</accession>
<evidence type="ECO:0000256" key="2">
    <source>
        <dbReference type="SAM" id="Phobius"/>
    </source>
</evidence>
<dbReference type="EMBL" id="CP014869">
    <property type="protein sequence ID" value="AMT94604.1"/>
    <property type="molecule type" value="Genomic_DNA"/>
</dbReference>
<sequence>MGLTEEEDSDMERTSRQTELSTEQTDEHERQGAWTPRRLAVAALFTALTAGIVEMAAHLWPFTDPADNAGAAVTRLAVCALVAVVILRFARGREWARIVLLVGLGVIGTASLLVEPVIWLFEDADFGAYLGALDGPGAVILISRVVHLAAVAVGVAAMLVMHPRKVAGATG</sequence>
<proteinExistence type="predicted"/>
<organism evidence="3 4">
    <name type="scientific">Brevibacterium linens</name>
    <dbReference type="NCBI Taxonomy" id="1703"/>
    <lineage>
        <taxon>Bacteria</taxon>
        <taxon>Bacillati</taxon>
        <taxon>Actinomycetota</taxon>
        <taxon>Actinomycetes</taxon>
        <taxon>Micrococcales</taxon>
        <taxon>Brevibacteriaceae</taxon>
        <taxon>Brevibacterium</taxon>
    </lineage>
</organism>
<evidence type="ECO:0000313" key="3">
    <source>
        <dbReference type="EMBL" id="AMT94604.1"/>
    </source>
</evidence>
<protein>
    <submittedName>
        <fullName evidence="3">Uncharacterized protein</fullName>
    </submittedName>
</protein>
<feature type="transmembrane region" description="Helical" evidence="2">
    <location>
        <begin position="39"/>
        <end position="60"/>
    </location>
</feature>
<keyword evidence="2" id="KW-0472">Membrane</keyword>
<feature type="region of interest" description="Disordered" evidence="1">
    <location>
        <begin position="1"/>
        <end position="32"/>
    </location>
</feature>
<keyword evidence="2" id="KW-0812">Transmembrane</keyword>
<evidence type="ECO:0000313" key="4">
    <source>
        <dbReference type="Proteomes" id="UP000075950"/>
    </source>
</evidence>
<dbReference type="KEGG" id="bly:A2T55_13230"/>
<reference evidence="4" key="1">
    <citation type="submission" date="2016-03" db="EMBL/GenBank/DDBJ databases">
        <authorList>
            <person name="Ploux O."/>
        </authorList>
    </citation>
    <scope>NUCLEOTIDE SEQUENCE [LARGE SCALE GENOMIC DNA]</scope>
    <source>
        <strain evidence="4">BS258</strain>
    </source>
</reference>
<gene>
    <name evidence="3" type="ORF">A2T55_13230</name>
</gene>
<keyword evidence="2" id="KW-1133">Transmembrane helix</keyword>
<evidence type="ECO:0000256" key="1">
    <source>
        <dbReference type="SAM" id="MobiDB-lite"/>
    </source>
</evidence>